<dbReference type="Proteomes" id="UP000494122">
    <property type="component" value="Unassembled WGS sequence"/>
</dbReference>
<accession>A0A2M9GRY7</accession>
<dbReference type="InterPro" id="IPR036388">
    <property type="entry name" value="WH-like_DNA-bd_sf"/>
</dbReference>
<dbReference type="Gene3D" id="1.10.10.10">
    <property type="entry name" value="Winged helix-like DNA-binding domain superfamily/Winged helix DNA-binding domain"/>
    <property type="match status" value="1"/>
</dbReference>
<dbReference type="EMBL" id="CADILE010000003">
    <property type="protein sequence ID" value="CAB3845104.1"/>
    <property type="molecule type" value="Genomic_DNA"/>
</dbReference>
<sequence>MDSRAESIRSAALDAVIEDIYAAGLGEHGWDVPLQRIRQLVDRRLVVLMALDSSSLRPSVNVAAGDDEAWTAKFQQAYDAAFFQDDPVVPVASTWQAGRWFEDTRAFSQRERLSHPYYQDFLRPHGLGSLSGLFLHRGAFDSAYLSLSGAADSRGLSDGQRDAVNILYPHVSRALRLQARVGVLETRLAIAESMLDGIDTPLFILDEQRRLIRANRAAEALMASEPAVRFVDGRFVSAHGASEAEWRAACAAGGIQLRKRSGAPLPLALTPVPERSRLAGAAQGRLTLMSGVALAAPKAKTERLRLFHGLTRAEAELAMLLCCDGLSPRECAEVRGVSLGTVRFQLKAIYAKTGIRRAAQLSALVLQA</sequence>
<dbReference type="SUPFAM" id="SSF46894">
    <property type="entry name" value="C-terminal effector domain of the bipartite response regulators"/>
    <property type="match status" value="1"/>
</dbReference>
<gene>
    <name evidence="1" type="ORF">LMG3328_01482</name>
</gene>
<organism evidence="1 2">
    <name type="scientific">Achromobacter ruhlandii</name>
    <dbReference type="NCBI Taxonomy" id="72557"/>
    <lineage>
        <taxon>Bacteria</taxon>
        <taxon>Pseudomonadati</taxon>
        <taxon>Pseudomonadota</taxon>
        <taxon>Betaproteobacteria</taxon>
        <taxon>Burkholderiales</taxon>
        <taxon>Alcaligenaceae</taxon>
        <taxon>Achromobacter</taxon>
    </lineage>
</organism>
<proteinExistence type="predicted"/>
<dbReference type="RefSeq" id="WP_100509337.1">
    <property type="nucleotide sequence ID" value="NZ_CADILE010000003.1"/>
</dbReference>
<reference evidence="1 2" key="1">
    <citation type="submission" date="2020-04" db="EMBL/GenBank/DDBJ databases">
        <authorList>
            <person name="De Canck E."/>
        </authorList>
    </citation>
    <scope>NUCLEOTIDE SEQUENCE [LARGE SCALE GENOMIC DNA]</scope>
    <source>
        <strain evidence="1 2">LMG 3328</strain>
    </source>
</reference>
<protein>
    <submittedName>
        <fullName evidence="1">Uncharacterized protein</fullName>
    </submittedName>
</protein>
<dbReference type="SMART" id="SM00421">
    <property type="entry name" value="HTH_LUXR"/>
    <property type="match status" value="1"/>
</dbReference>
<evidence type="ECO:0000313" key="1">
    <source>
        <dbReference type="EMBL" id="CAB3845104.1"/>
    </source>
</evidence>
<dbReference type="GO" id="GO:0006355">
    <property type="term" value="P:regulation of DNA-templated transcription"/>
    <property type="evidence" value="ECO:0007669"/>
    <property type="project" value="InterPro"/>
</dbReference>
<dbReference type="InterPro" id="IPR016032">
    <property type="entry name" value="Sig_transdc_resp-reg_C-effctor"/>
</dbReference>
<name>A0A2M9GRY7_9BURK</name>
<dbReference type="InterPro" id="IPR000792">
    <property type="entry name" value="Tscrpt_reg_LuxR_C"/>
</dbReference>
<dbReference type="GO" id="GO:0003677">
    <property type="term" value="F:DNA binding"/>
    <property type="evidence" value="ECO:0007669"/>
    <property type="project" value="InterPro"/>
</dbReference>
<evidence type="ECO:0000313" key="2">
    <source>
        <dbReference type="Proteomes" id="UP000494122"/>
    </source>
</evidence>
<dbReference type="AlphaFoldDB" id="A0A2M9GRY7"/>